<sequence>MNNLFDYATSELSQDAVICWCLNWLNEPETELYPLAVDLLKKMGEVTVESGQTLRTVQQFYKTDILICLPGKNRVILVEDKTDSSEHGEQIRRYRERLTRLSEEERRLCGIDENVEIRTVYFKTGFLYDADRLVDADITIAGEAFLQCLTPYQGKSEILDAYLIFLERKLKQQAREKDFLQEPERLNDSAIAQHTLMRMIFPETLWKQGSVLYEVYHGSSFGRPWTEMVIAEYLFPAQKDGYRIFWRMDSDQDGTYLSLRFYDPYNKKDAAEKQTHVEAYRKHRAQIEAICTYEFEPDSMWAWENVRCGHTENYYEASLLTLHLEQALKHWDTEREALIQGARTLTKQFRRKN</sequence>
<name>A0A2A7AR02_9FIRM</name>
<gene>
    <name evidence="1" type="ORF">CGS58_05970</name>
</gene>
<reference evidence="1 2" key="1">
    <citation type="journal article" date="2017" name="Front. Microbiol.">
        <title>New Insights into the Diversity of the Genus Faecalibacterium.</title>
        <authorList>
            <person name="Benevides L."/>
            <person name="Burman S."/>
            <person name="Martin R."/>
            <person name="Robert V."/>
            <person name="Thomas M."/>
            <person name="Miquel S."/>
            <person name="Chain F."/>
            <person name="Sokol H."/>
            <person name="Bermudez-Humaran L.G."/>
            <person name="Morrison M."/>
            <person name="Langella P."/>
            <person name="Azevedo V.A."/>
            <person name="Chatel J.M."/>
            <person name="Soares S."/>
        </authorList>
    </citation>
    <scope>NUCLEOTIDE SEQUENCE [LARGE SCALE GENOMIC DNA]</scope>
    <source>
        <strain evidence="1 2">CNCM I 4575</strain>
    </source>
</reference>
<evidence type="ECO:0008006" key="3">
    <source>
        <dbReference type="Google" id="ProtNLM"/>
    </source>
</evidence>
<proteinExistence type="predicted"/>
<protein>
    <recommendedName>
        <fullName evidence="3">PD-(D/E)XK nuclease superfamily protein</fullName>
    </recommendedName>
</protein>
<evidence type="ECO:0000313" key="2">
    <source>
        <dbReference type="Proteomes" id="UP000220005"/>
    </source>
</evidence>
<organism evidence="1 2">
    <name type="scientific">Faecalibacterium prausnitzii</name>
    <dbReference type="NCBI Taxonomy" id="853"/>
    <lineage>
        <taxon>Bacteria</taxon>
        <taxon>Bacillati</taxon>
        <taxon>Bacillota</taxon>
        <taxon>Clostridia</taxon>
        <taxon>Eubacteriales</taxon>
        <taxon>Oscillospiraceae</taxon>
        <taxon>Faecalibacterium</taxon>
    </lineage>
</organism>
<evidence type="ECO:0000313" key="1">
    <source>
        <dbReference type="EMBL" id="PDX81624.1"/>
    </source>
</evidence>
<dbReference type="EMBL" id="NMTY01000012">
    <property type="protein sequence ID" value="PDX81624.1"/>
    <property type="molecule type" value="Genomic_DNA"/>
</dbReference>
<dbReference type="RefSeq" id="WP_097839288.1">
    <property type="nucleotide sequence ID" value="NZ_NMTY01000012.1"/>
</dbReference>
<accession>A0A2A7AR02</accession>
<dbReference type="AlphaFoldDB" id="A0A2A7AR02"/>
<comment type="caution">
    <text evidence="1">The sequence shown here is derived from an EMBL/GenBank/DDBJ whole genome shotgun (WGS) entry which is preliminary data.</text>
</comment>
<dbReference type="Proteomes" id="UP000220005">
    <property type="component" value="Unassembled WGS sequence"/>
</dbReference>